<dbReference type="PROSITE" id="PS00688">
    <property type="entry name" value="SIGMA54_INTERACT_3"/>
    <property type="match status" value="1"/>
</dbReference>
<dbReference type="Proteomes" id="UP000001695">
    <property type="component" value="Chromosome"/>
</dbReference>
<protein>
    <submittedName>
        <fullName evidence="9">GAF modulated sigma54 specific transcriptional regulator, Fis family</fullName>
    </submittedName>
</protein>
<reference evidence="10" key="1">
    <citation type="submission" date="2008-03" db="EMBL/GenBank/DDBJ databases">
        <title>Complete sequence of chromosome of Beijerinckia indica subsp. indica ATCC 9039.</title>
        <authorList>
            <consortium name="US DOE Joint Genome Institute"/>
            <person name="Copeland A."/>
            <person name="Lucas S."/>
            <person name="Lapidus A."/>
            <person name="Glavina del Rio T."/>
            <person name="Dalin E."/>
            <person name="Tice H."/>
            <person name="Bruce D."/>
            <person name="Goodwin L."/>
            <person name="Pitluck S."/>
            <person name="LaButti K."/>
            <person name="Schmutz J."/>
            <person name="Larimer F."/>
            <person name="Land M."/>
            <person name="Hauser L."/>
            <person name="Kyrpides N."/>
            <person name="Mikhailova N."/>
            <person name="Dunfield P.F."/>
            <person name="Dedysh S.N."/>
            <person name="Liesack W."/>
            <person name="Saw J.H."/>
            <person name="Alam M."/>
            <person name="Chen Y."/>
            <person name="Murrell J.C."/>
            <person name="Richardson P."/>
        </authorList>
    </citation>
    <scope>NUCLEOTIDE SEQUENCE [LARGE SCALE GENOMIC DNA]</scope>
    <source>
        <strain evidence="10">ATCC 9039 / DSM 1715 / NCIMB 8712</strain>
    </source>
</reference>
<dbReference type="InterPro" id="IPR002078">
    <property type="entry name" value="Sigma_54_int"/>
</dbReference>
<dbReference type="GO" id="GO:0043565">
    <property type="term" value="F:sequence-specific DNA binding"/>
    <property type="evidence" value="ECO:0007669"/>
    <property type="project" value="InterPro"/>
</dbReference>
<dbReference type="PROSITE" id="PS00675">
    <property type="entry name" value="SIGMA54_INTERACT_1"/>
    <property type="match status" value="1"/>
</dbReference>
<dbReference type="InterPro" id="IPR027417">
    <property type="entry name" value="P-loop_NTPase"/>
</dbReference>
<evidence type="ECO:0000256" key="1">
    <source>
        <dbReference type="ARBA" id="ARBA00022741"/>
    </source>
</evidence>
<dbReference type="Gene3D" id="3.30.450.40">
    <property type="match status" value="1"/>
</dbReference>
<keyword evidence="3" id="KW-0902">Two-component regulatory system</keyword>
<keyword evidence="5" id="KW-0238">DNA-binding</keyword>
<evidence type="ECO:0000256" key="7">
    <source>
        <dbReference type="ARBA" id="ARBA00023163"/>
    </source>
</evidence>
<dbReference type="KEGG" id="bid:Bind_3392"/>
<dbReference type="SUPFAM" id="SSF52540">
    <property type="entry name" value="P-loop containing nucleoside triphosphate hydrolases"/>
    <property type="match status" value="1"/>
</dbReference>
<proteinExistence type="predicted"/>
<keyword evidence="4" id="KW-0805">Transcription regulation</keyword>
<evidence type="ECO:0000256" key="3">
    <source>
        <dbReference type="ARBA" id="ARBA00023012"/>
    </source>
</evidence>
<dbReference type="Gene3D" id="3.40.50.300">
    <property type="entry name" value="P-loop containing nucleotide triphosphate hydrolases"/>
    <property type="match status" value="1"/>
</dbReference>
<dbReference type="Pfam" id="PF25601">
    <property type="entry name" value="AAA_lid_14"/>
    <property type="match status" value="1"/>
</dbReference>
<reference evidence="9 10" key="2">
    <citation type="journal article" date="2010" name="J. Bacteriol.">
        <title>Complete genome sequence of Beijerinckia indica subsp. indica.</title>
        <authorList>
            <person name="Tamas I."/>
            <person name="Dedysh S.N."/>
            <person name="Liesack W."/>
            <person name="Stott M.B."/>
            <person name="Alam M."/>
            <person name="Murrell J.C."/>
            <person name="Dunfield P.F."/>
        </authorList>
    </citation>
    <scope>NUCLEOTIDE SEQUENCE [LARGE SCALE GENOMIC DNA]</scope>
    <source>
        <strain evidence="10">ATCC 9039 / DSM 1715 / NCIMB 8712</strain>
    </source>
</reference>
<evidence type="ECO:0000256" key="6">
    <source>
        <dbReference type="ARBA" id="ARBA00023159"/>
    </source>
</evidence>
<dbReference type="PANTHER" id="PTHR32071">
    <property type="entry name" value="TRANSCRIPTIONAL REGULATORY PROTEIN"/>
    <property type="match status" value="1"/>
</dbReference>
<dbReference type="InterPro" id="IPR009057">
    <property type="entry name" value="Homeodomain-like_sf"/>
</dbReference>
<evidence type="ECO:0000259" key="8">
    <source>
        <dbReference type="PROSITE" id="PS50045"/>
    </source>
</evidence>
<name>B2IEK7_BEII9</name>
<dbReference type="PRINTS" id="PR01590">
    <property type="entry name" value="HTHFIS"/>
</dbReference>
<dbReference type="Gene3D" id="1.10.8.60">
    <property type="match status" value="1"/>
</dbReference>
<sequence>MVILGKSNKQTGPEQWAGEISPASEHLIMRAWEDYLTAEAEEPQVRDIVANSWKRCSAIGIDPQRPGSCAILETVEFERRLRGSKVLLNAASDILEEANTLFEGTGSMLLLTDVDGVILRAIGDTKTIDAGHDINLVVGADWSENKAGTNGIGTTLASHRPVLIYGPEHFCSLTKNWTCVGSPVRHPLSGEILGLVDMSGRKCTFQQQHLAFAVMVARRIETVLTVHFEIERRKLLEYSAQMTRGSWSDGVVIVDRFGKVLSTDEQAPRLLALRATHGERLSASLNAERPLLRPKGDGRSFDLSVSAEYGIDADNVMPVHHQGELIGAVIIAPRTAPAVATALKQSRAFDPIVTGCATVLDTIQRARRLAAYQAPVLIEGETGVGKELFARAIHDASPCASGPFVAFNCGAVSRDLIATELFGYVKGAFTGAATTGNIGRFERANHGTLCLDEIGELPLDLQPFLLRVLEEGTVYRVGDATPHPVKVRLIAMTNRDLREEVEKGRFRRDLLYRLNVSTLRVPPLRKRQGDAVLLAQHFLDQLSKKHGFGLRRFAPDVLDLFKTYGWPGNIRELRNAVESALLLCDTPVIGRGWLPDAILEDHAAQAAPAQPVATQPIFMPPGPMAYEATGYPPGIATPRGSDLRAMDKAHILSVLERYQWNISLSAGALGIARSTLYRRMQAYGIDMHR</sequence>
<evidence type="ECO:0000313" key="10">
    <source>
        <dbReference type="Proteomes" id="UP000001695"/>
    </source>
</evidence>
<dbReference type="EMBL" id="CP001016">
    <property type="protein sequence ID" value="ACB96949.1"/>
    <property type="molecule type" value="Genomic_DNA"/>
</dbReference>
<dbReference type="CDD" id="cd00009">
    <property type="entry name" value="AAA"/>
    <property type="match status" value="1"/>
</dbReference>
<evidence type="ECO:0000256" key="4">
    <source>
        <dbReference type="ARBA" id="ARBA00023015"/>
    </source>
</evidence>
<dbReference type="PANTHER" id="PTHR32071:SF81">
    <property type="entry name" value="PROPIONATE CATABOLISM OPERON REGULATORY PROTEIN"/>
    <property type="match status" value="1"/>
</dbReference>
<dbReference type="Pfam" id="PF02954">
    <property type="entry name" value="HTH_8"/>
    <property type="match status" value="1"/>
</dbReference>
<dbReference type="Gene3D" id="1.10.10.60">
    <property type="entry name" value="Homeodomain-like"/>
    <property type="match status" value="1"/>
</dbReference>
<gene>
    <name evidence="9" type="ordered locus">Bind_3392</name>
</gene>
<dbReference type="eggNOG" id="COG3284">
    <property type="taxonomic scope" value="Bacteria"/>
</dbReference>
<dbReference type="GO" id="GO:0005524">
    <property type="term" value="F:ATP binding"/>
    <property type="evidence" value="ECO:0007669"/>
    <property type="project" value="UniProtKB-KW"/>
</dbReference>
<dbReference type="Pfam" id="PF01590">
    <property type="entry name" value="GAF"/>
    <property type="match status" value="1"/>
</dbReference>
<dbReference type="GO" id="GO:0006355">
    <property type="term" value="P:regulation of DNA-templated transcription"/>
    <property type="evidence" value="ECO:0007669"/>
    <property type="project" value="InterPro"/>
</dbReference>
<feature type="domain" description="Sigma-54 factor interaction" evidence="8">
    <location>
        <begin position="352"/>
        <end position="582"/>
    </location>
</feature>
<dbReference type="SMART" id="SM00382">
    <property type="entry name" value="AAA"/>
    <property type="match status" value="1"/>
</dbReference>
<keyword evidence="7" id="KW-0804">Transcription</keyword>
<keyword evidence="2" id="KW-0067">ATP-binding</keyword>
<keyword evidence="6" id="KW-0010">Activator</keyword>
<dbReference type="STRING" id="395963.Bind_3392"/>
<dbReference type="SUPFAM" id="SSF46689">
    <property type="entry name" value="Homeodomain-like"/>
    <property type="match status" value="1"/>
</dbReference>
<evidence type="ECO:0000256" key="2">
    <source>
        <dbReference type="ARBA" id="ARBA00022840"/>
    </source>
</evidence>
<dbReference type="GO" id="GO:0000160">
    <property type="term" value="P:phosphorelay signal transduction system"/>
    <property type="evidence" value="ECO:0007669"/>
    <property type="project" value="UniProtKB-KW"/>
</dbReference>
<dbReference type="InterPro" id="IPR002197">
    <property type="entry name" value="HTH_Fis"/>
</dbReference>
<dbReference type="InterPro" id="IPR003593">
    <property type="entry name" value="AAA+_ATPase"/>
</dbReference>
<keyword evidence="1" id="KW-0547">Nucleotide-binding</keyword>
<dbReference type="InterPro" id="IPR029016">
    <property type="entry name" value="GAF-like_dom_sf"/>
</dbReference>
<dbReference type="AlphaFoldDB" id="B2IEK7"/>
<dbReference type="HOGENOM" id="CLU_000445_8_12_5"/>
<organism evidence="9 10">
    <name type="scientific">Beijerinckia indica subsp. indica (strain ATCC 9039 / DSM 1715 / NCIMB 8712)</name>
    <dbReference type="NCBI Taxonomy" id="395963"/>
    <lineage>
        <taxon>Bacteria</taxon>
        <taxon>Pseudomonadati</taxon>
        <taxon>Pseudomonadota</taxon>
        <taxon>Alphaproteobacteria</taxon>
        <taxon>Hyphomicrobiales</taxon>
        <taxon>Beijerinckiaceae</taxon>
        <taxon>Beijerinckia</taxon>
    </lineage>
</organism>
<dbReference type="InterPro" id="IPR025662">
    <property type="entry name" value="Sigma_54_int_dom_ATP-bd_1"/>
</dbReference>
<dbReference type="PROSITE" id="PS50045">
    <property type="entry name" value="SIGMA54_INTERACT_4"/>
    <property type="match status" value="1"/>
</dbReference>
<evidence type="ECO:0000256" key="5">
    <source>
        <dbReference type="ARBA" id="ARBA00023125"/>
    </source>
</evidence>
<accession>B2IEK7</accession>
<keyword evidence="10" id="KW-1185">Reference proteome</keyword>
<dbReference type="InterPro" id="IPR058031">
    <property type="entry name" value="AAA_lid_NorR"/>
</dbReference>
<evidence type="ECO:0000313" key="9">
    <source>
        <dbReference type="EMBL" id="ACB96949.1"/>
    </source>
</evidence>
<dbReference type="InterPro" id="IPR025944">
    <property type="entry name" value="Sigma_54_int_dom_CS"/>
</dbReference>
<dbReference type="FunFam" id="3.40.50.300:FF:000006">
    <property type="entry name" value="DNA-binding transcriptional regulator NtrC"/>
    <property type="match status" value="1"/>
</dbReference>
<dbReference type="Pfam" id="PF00158">
    <property type="entry name" value="Sigma54_activat"/>
    <property type="match status" value="1"/>
</dbReference>
<dbReference type="InterPro" id="IPR003018">
    <property type="entry name" value="GAF"/>
</dbReference>